<reference evidence="5" key="1">
    <citation type="submission" date="2025-08" db="UniProtKB">
        <authorList>
            <consortium name="RefSeq"/>
        </authorList>
    </citation>
    <scope>IDENTIFICATION</scope>
</reference>
<feature type="transmembrane region" description="Helical" evidence="2">
    <location>
        <begin position="84"/>
        <end position="102"/>
    </location>
</feature>
<dbReference type="InterPro" id="IPR020846">
    <property type="entry name" value="MFS_dom"/>
</dbReference>
<dbReference type="InterPro" id="IPR011701">
    <property type="entry name" value="MFS"/>
</dbReference>
<feature type="transmembrane region" description="Helical" evidence="2">
    <location>
        <begin position="173"/>
        <end position="191"/>
    </location>
</feature>
<evidence type="ECO:0000256" key="1">
    <source>
        <dbReference type="ARBA" id="ARBA00004141"/>
    </source>
</evidence>
<evidence type="ECO:0000259" key="3">
    <source>
        <dbReference type="PROSITE" id="PS50850"/>
    </source>
</evidence>
<comment type="subcellular location">
    <subcellularLocation>
        <location evidence="1">Membrane</location>
        <topology evidence="1">Multi-pass membrane protein</topology>
    </subcellularLocation>
</comment>
<feature type="transmembrane region" description="Helical" evidence="2">
    <location>
        <begin position="382"/>
        <end position="405"/>
    </location>
</feature>
<dbReference type="SUPFAM" id="SSF103473">
    <property type="entry name" value="MFS general substrate transporter"/>
    <property type="match status" value="1"/>
</dbReference>
<dbReference type="PROSITE" id="PS50850">
    <property type="entry name" value="MFS"/>
    <property type="match status" value="1"/>
</dbReference>
<dbReference type="Pfam" id="PF07690">
    <property type="entry name" value="MFS_1"/>
    <property type="match status" value="1"/>
</dbReference>
<feature type="domain" description="Major facilitator superfamily (MFS) profile" evidence="3">
    <location>
        <begin position="15"/>
        <end position="409"/>
    </location>
</feature>
<dbReference type="GO" id="GO:0008028">
    <property type="term" value="F:monocarboxylic acid transmembrane transporter activity"/>
    <property type="evidence" value="ECO:0007669"/>
    <property type="project" value="TreeGrafter"/>
</dbReference>
<dbReference type="PANTHER" id="PTHR11360:SF19">
    <property type="entry name" value="MONOCARBOXYLATE TRANSPORTER 13"/>
    <property type="match status" value="1"/>
</dbReference>
<dbReference type="GeneID" id="110082373"/>
<keyword evidence="2" id="KW-0812">Transmembrane</keyword>
<feature type="transmembrane region" description="Helical" evidence="2">
    <location>
        <begin position="108"/>
        <end position="129"/>
    </location>
</feature>
<feature type="transmembrane region" description="Helical" evidence="2">
    <location>
        <begin position="264"/>
        <end position="282"/>
    </location>
</feature>
<dbReference type="RefSeq" id="XP_020655503.2">
    <property type="nucleotide sequence ID" value="XM_020799844.2"/>
</dbReference>
<feature type="transmembrane region" description="Helical" evidence="2">
    <location>
        <begin position="318"/>
        <end position="336"/>
    </location>
</feature>
<organism evidence="4 5">
    <name type="scientific">Pogona vitticeps</name>
    <name type="common">central bearded dragon</name>
    <dbReference type="NCBI Taxonomy" id="103695"/>
    <lineage>
        <taxon>Eukaryota</taxon>
        <taxon>Metazoa</taxon>
        <taxon>Chordata</taxon>
        <taxon>Craniata</taxon>
        <taxon>Vertebrata</taxon>
        <taxon>Euteleostomi</taxon>
        <taxon>Lepidosauria</taxon>
        <taxon>Squamata</taxon>
        <taxon>Bifurcata</taxon>
        <taxon>Unidentata</taxon>
        <taxon>Episquamata</taxon>
        <taxon>Toxicofera</taxon>
        <taxon>Iguania</taxon>
        <taxon>Acrodonta</taxon>
        <taxon>Agamidae</taxon>
        <taxon>Amphibolurinae</taxon>
        <taxon>Pogona</taxon>
    </lineage>
</organism>
<dbReference type="GO" id="GO:0000139">
    <property type="term" value="C:Golgi membrane"/>
    <property type="evidence" value="ECO:0007669"/>
    <property type="project" value="UniProtKB-SubCell"/>
</dbReference>
<dbReference type="InterPro" id="IPR036259">
    <property type="entry name" value="MFS_trans_sf"/>
</dbReference>
<keyword evidence="2" id="KW-1133">Transmembrane helix</keyword>
<dbReference type="PANTHER" id="PTHR11360">
    <property type="entry name" value="MONOCARBOXYLATE TRANSPORTER"/>
    <property type="match status" value="1"/>
</dbReference>
<dbReference type="InParanoid" id="A0A6J0U6E7"/>
<evidence type="ECO:0000313" key="4">
    <source>
        <dbReference type="Proteomes" id="UP001652642"/>
    </source>
</evidence>
<feature type="transmembrane region" description="Helical" evidence="2">
    <location>
        <begin position="229"/>
        <end position="252"/>
    </location>
</feature>
<dbReference type="GO" id="GO:0015293">
    <property type="term" value="F:symporter activity"/>
    <property type="evidence" value="ECO:0007669"/>
    <property type="project" value="UniProtKB-KW"/>
</dbReference>
<protein>
    <submittedName>
        <fullName evidence="5">Monocarboxylate transporter 13-like</fullName>
    </submittedName>
</protein>
<dbReference type="Gene3D" id="1.20.1250.20">
    <property type="entry name" value="MFS general substrate transporter like domains"/>
    <property type="match status" value="1"/>
</dbReference>
<dbReference type="Proteomes" id="UP001652642">
    <property type="component" value="Chromosome 6"/>
</dbReference>
<dbReference type="InterPro" id="IPR048233">
    <property type="entry name" value="MFS_MCT_13"/>
</dbReference>
<keyword evidence="4" id="KW-1185">Reference proteome</keyword>
<dbReference type="InterPro" id="IPR050327">
    <property type="entry name" value="Proton-linked_MCT"/>
</dbReference>
<dbReference type="GO" id="GO:0005886">
    <property type="term" value="C:plasma membrane"/>
    <property type="evidence" value="ECO:0007669"/>
    <property type="project" value="UniProtKB-SubCell"/>
</dbReference>
<dbReference type="CDD" id="cd17423">
    <property type="entry name" value="MFS_MCT11_13"/>
    <property type="match status" value="1"/>
</dbReference>
<gene>
    <name evidence="5" type="primary">LOC110082373</name>
</gene>
<dbReference type="KEGG" id="pvt:110082373"/>
<feature type="transmembrane region" description="Helical" evidence="2">
    <location>
        <begin position="343"/>
        <end position="362"/>
    </location>
</feature>
<evidence type="ECO:0000313" key="5">
    <source>
        <dbReference type="RefSeq" id="XP_020655503.2"/>
    </source>
</evidence>
<evidence type="ECO:0000256" key="2">
    <source>
        <dbReference type="SAM" id="Phobius"/>
    </source>
</evidence>
<proteinExistence type="predicted"/>
<accession>A0A6J0U6E7</accession>
<sequence length="436" mass="45433">MAPREDLPAPDGGWGWMVVLAAFIQSALVFGVTRSSGVFFVEFVAHFQASSGAVSWVMALGVTVLQFGSPVGSALSANYGTRPVVMVGGFLAGLGFLGASFSATLTHLYLSIGLVTGLGWALVFTPSMAAVSRYFEKRRALAMGLAVSGAGISSLVFSPLFQCLVDVYGWRGALLMVAGMSLNLMVSGALLRPLAAEGDRGGSEEAPGSSGPGTLASLFALELLRQGPFLRYIVVCILVDVGYFVPYAHLVAHAREVGCDEYEAAFIMASAAVTDMAGRIFAGWLADAGLPGRLVHHLTLWTVLTGISLALLPLGHGFSSLLALGLCYGFVAGGLVPLQFTSLVEIVGTGYMLGAIGLMNMLESVGALLGTPLSGWLRDLTGTYTLSFVTAGVFLLAGGLVLATLPNYFSCRARPLATPTEGSRPPPGHRACEPRN</sequence>
<keyword evidence="2" id="KW-0472">Membrane</keyword>
<feature type="transmembrane region" description="Helical" evidence="2">
    <location>
        <begin position="12"/>
        <end position="33"/>
    </location>
</feature>
<name>A0A6J0U6E7_9SAUR</name>
<feature type="transmembrane region" description="Helical" evidence="2">
    <location>
        <begin position="141"/>
        <end position="161"/>
    </location>
</feature>
<dbReference type="AlphaFoldDB" id="A0A6J0U6E7"/>
<dbReference type="OrthoDB" id="2213137at2759"/>